<dbReference type="RefSeq" id="WP_146516486.1">
    <property type="nucleotide sequence ID" value="NZ_SJPI01000002.1"/>
</dbReference>
<dbReference type="GO" id="GO:0004197">
    <property type="term" value="F:cysteine-type endopeptidase activity"/>
    <property type="evidence" value="ECO:0007669"/>
    <property type="project" value="InterPro"/>
</dbReference>
<dbReference type="InterPro" id="IPR029030">
    <property type="entry name" value="Caspase-like_dom_sf"/>
</dbReference>
<dbReference type="PANTHER" id="PTHR48104:SF30">
    <property type="entry name" value="METACASPASE-1"/>
    <property type="match status" value="1"/>
</dbReference>
<feature type="domain" description="Peptidase C14 caspase" evidence="2">
    <location>
        <begin position="55"/>
        <end position="263"/>
    </location>
</feature>
<evidence type="ECO:0000313" key="3">
    <source>
        <dbReference type="EMBL" id="TWT51439.1"/>
    </source>
</evidence>
<proteinExistence type="predicted"/>
<accession>A0A5C5WMX8</accession>
<dbReference type="AlphaFoldDB" id="A0A5C5WMX8"/>
<dbReference type="OrthoDB" id="291633at2"/>
<feature type="compositionally biased region" description="Basic and acidic residues" evidence="1">
    <location>
        <begin position="1120"/>
        <end position="1135"/>
    </location>
</feature>
<dbReference type="Pfam" id="PF00656">
    <property type="entry name" value="Peptidase_C14"/>
    <property type="match status" value="1"/>
</dbReference>
<dbReference type="InterPro" id="IPR050452">
    <property type="entry name" value="Metacaspase"/>
</dbReference>
<dbReference type="InterPro" id="IPR011990">
    <property type="entry name" value="TPR-like_helical_dom_sf"/>
</dbReference>
<dbReference type="SUPFAM" id="SSF52129">
    <property type="entry name" value="Caspase-like"/>
    <property type="match status" value="1"/>
</dbReference>
<gene>
    <name evidence="3" type="ORF">Pla22_42170</name>
</gene>
<evidence type="ECO:0000256" key="1">
    <source>
        <dbReference type="SAM" id="MobiDB-lite"/>
    </source>
</evidence>
<feature type="region of interest" description="Disordered" evidence="1">
    <location>
        <begin position="1116"/>
        <end position="1135"/>
    </location>
</feature>
<sequence>MPARHYQVTLLACLLTWFLPTEICVAQGDYSDFITSREKIGDDTPSKPTLKYRKQWALIVGIDYAEGDAYSNPKRREIPKLANARRDAAALKEKLINKYGYNHEDVVLLLEGEATGERINRELQKLHGNQVGDQDSVLVFFAGHGAKQTNVDGNVVVYPHDVELADGRTTSGMLYVRDDLITKINKSKALHKLLILDSCYSGEIFSQKLELAAPSSTDDGKDKSLFSQPGFQVIASCRGYQEASDGSGVNSPFALALLRGLEEIPSNAKQPPRIWTGRLMKTLDEEFRALDSSQRPSYRSLAGGQGEFTFFPDFDNAKFGDQSHGQLLSVAMLRATSPGVKGNWWFDEMPWFMPSIRGRILMENQAQSRSSDLLASIRPSSLRRIAGKVRDRMRGDVERLQKRALEVADPKAETESPAVRLLKLRSDHLTRLLKETDPAARLKTLESIEADLVAPENQDILEATDLHLLAVVRHSTGRTEAFDSYETAINRYQVPTQGDNTSGKLNKALEALCHADFGDCLSGLGTEPNDTIEQFKLAISTLDQTPPDAFHVYCLCRLSSTYLQDNRWEDARNHLSTAKDVVTDFDSESYLAAFVHRSDAWSKMIQWEIQEAESSFRESNAVLLPLIVENASPEARKAEQDAGLGERSIAFRQSSDLGAKVAYFHNLHGLAMAIRYRGKPQLAAQQYRRVIAMIEDALFQLRSVTDESSTRTEIELSLLGRFINSQERLGDCNLLGDPTSRDLAEAADDYRRAMSRVHRLPTTRRTNLKAQLFYKQALAFALPSPVQDCELAMEMCHHADEILTAEDKTSTGLLLALRTLTTPMVEMLAQATGQTQTWQTITSELDKAKAAQNDSASEKMRLAILTLRDLAGPSAHRDQLELMMFAARNLIEFGDETSRMRQSEDVELMLSLNRLALNRGNDSDEGTVHLGSQSFLRQYYDIAFAASLATTPNDAKRLLEIQYEATTGSRYGKANISMAMDSAPKSVPQPVLAIYRMENAAYLVCDCPRSKGSCIVLDDICTPDELVDACGLDPAVTMRLPSEVARKLETYFATVPTRCGISLHHRDPVSMLGYDYVTVTETSASFDSDGKPRKPSRPTTTQLRAIGEFPFVIPAQWRGDQTDMEERGTREHRDD</sequence>
<keyword evidence="4" id="KW-1185">Reference proteome</keyword>
<dbReference type="GO" id="GO:0005737">
    <property type="term" value="C:cytoplasm"/>
    <property type="evidence" value="ECO:0007669"/>
    <property type="project" value="TreeGrafter"/>
</dbReference>
<dbReference type="PANTHER" id="PTHR48104">
    <property type="entry name" value="METACASPASE-4"/>
    <property type="match status" value="1"/>
</dbReference>
<dbReference type="GO" id="GO:0006508">
    <property type="term" value="P:proteolysis"/>
    <property type="evidence" value="ECO:0007669"/>
    <property type="project" value="InterPro"/>
</dbReference>
<dbReference type="Gene3D" id="1.25.40.10">
    <property type="entry name" value="Tetratricopeptide repeat domain"/>
    <property type="match status" value="1"/>
</dbReference>
<dbReference type="EMBL" id="SJPI01000002">
    <property type="protein sequence ID" value="TWT51439.1"/>
    <property type="molecule type" value="Genomic_DNA"/>
</dbReference>
<name>A0A5C5WMX8_9BACT</name>
<dbReference type="Proteomes" id="UP000316598">
    <property type="component" value="Unassembled WGS sequence"/>
</dbReference>
<organism evidence="3 4">
    <name type="scientific">Rubripirellula amarantea</name>
    <dbReference type="NCBI Taxonomy" id="2527999"/>
    <lineage>
        <taxon>Bacteria</taxon>
        <taxon>Pseudomonadati</taxon>
        <taxon>Planctomycetota</taxon>
        <taxon>Planctomycetia</taxon>
        <taxon>Pirellulales</taxon>
        <taxon>Pirellulaceae</taxon>
        <taxon>Rubripirellula</taxon>
    </lineage>
</organism>
<evidence type="ECO:0000259" key="2">
    <source>
        <dbReference type="Pfam" id="PF00656"/>
    </source>
</evidence>
<protein>
    <submittedName>
        <fullName evidence="3">Caspase domain protein</fullName>
    </submittedName>
</protein>
<dbReference type="InterPro" id="IPR011600">
    <property type="entry name" value="Pept_C14_caspase"/>
</dbReference>
<comment type="caution">
    <text evidence="3">The sequence shown here is derived from an EMBL/GenBank/DDBJ whole genome shotgun (WGS) entry which is preliminary data.</text>
</comment>
<evidence type="ECO:0000313" key="4">
    <source>
        <dbReference type="Proteomes" id="UP000316598"/>
    </source>
</evidence>
<dbReference type="Gene3D" id="3.40.50.1460">
    <property type="match status" value="1"/>
</dbReference>
<reference evidence="3 4" key="1">
    <citation type="submission" date="2019-02" db="EMBL/GenBank/DDBJ databases">
        <title>Deep-cultivation of Planctomycetes and their phenomic and genomic characterization uncovers novel biology.</title>
        <authorList>
            <person name="Wiegand S."/>
            <person name="Jogler M."/>
            <person name="Boedeker C."/>
            <person name="Pinto D."/>
            <person name="Vollmers J."/>
            <person name="Rivas-Marin E."/>
            <person name="Kohn T."/>
            <person name="Peeters S.H."/>
            <person name="Heuer A."/>
            <person name="Rast P."/>
            <person name="Oberbeckmann S."/>
            <person name="Bunk B."/>
            <person name="Jeske O."/>
            <person name="Meyerdierks A."/>
            <person name="Storesund J.E."/>
            <person name="Kallscheuer N."/>
            <person name="Luecker S."/>
            <person name="Lage O.M."/>
            <person name="Pohl T."/>
            <person name="Merkel B.J."/>
            <person name="Hornburger P."/>
            <person name="Mueller R.-W."/>
            <person name="Bruemmer F."/>
            <person name="Labrenz M."/>
            <person name="Spormann A.M."/>
            <person name="Op Den Camp H."/>
            <person name="Overmann J."/>
            <person name="Amann R."/>
            <person name="Jetten M.S.M."/>
            <person name="Mascher T."/>
            <person name="Medema M.H."/>
            <person name="Devos D.P."/>
            <person name="Kaster A.-K."/>
            <person name="Ovreas L."/>
            <person name="Rohde M."/>
            <person name="Galperin M.Y."/>
            <person name="Jogler C."/>
        </authorList>
    </citation>
    <scope>NUCLEOTIDE SEQUENCE [LARGE SCALE GENOMIC DNA]</scope>
    <source>
        <strain evidence="3 4">Pla22</strain>
    </source>
</reference>